<evidence type="ECO:0000313" key="1">
    <source>
        <dbReference type="Proteomes" id="UP000887565"/>
    </source>
</evidence>
<reference evidence="2" key="1">
    <citation type="submission" date="2022-11" db="UniProtKB">
        <authorList>
            <consortium name="WormBaseParasite"/>
        </authorList>
    </citation>
    <scope>IDENTIFICATION</scope>
</reference>
<accession>A0A915I8H1</accession>
<evidence type="ECO:0000313" key="2">
    <source>
        <dbReference type="WBParaSite" id="nRc.2.0.1.t09625-RA"/>
    </source>
</evidence>
<protein>
    <submittedName>
        <fullName evidence="2">Uncharacterized protein</fullName>
    </submittedName>
</protein>
<dbReference type="AlphaFoldDB" id="A0A915I8H1"/>
<keyword evidence="1" id="KW-1185">Reference proteome</keyword>
<name>A0A915I8H1_ROMCU</name>
<dbReference type="WBParaSite" id="nRc.2.0.1.t09625-RA">
    <property type="protein sequence ID" value="nRc.2.0.1.t09625-RA"/>
    <property type="gene ID" value="nRc.2.0.1.g09625"/>
</dbReference>
<proteinExistence type="predicted"/>
<dbReference type="Proteomes" id="UP000887565">
    <property type="component" value="Unplaced"/>
</dbReference>
<sequence>MGTTYSLQCRAGSIHYNTYRFIARQLRASFQSSKLQLALPVLPPPTAVSKPALETRAIIQSTSTANMVVPSKEIASPALI</sequence>
<organism evidence="1 2">
    <name type="scientific">Romanomermis culicivorax</name>
    <name type="common">Nematode worm</name>
    <dbReference type="NCBI Taxonomy" id="13658"/>
    <lineage>
        <taxon>Eukaryota</taxon>
        <taxon>Metazoa</taxon>
        <taxon>Ecdysozoa</taxon>
        <taxon>Nematoda</taxon>
        <taxon>Enoplea</taxon>
        <taxon>Dorylaimia</taxon>
        <taxon>Mermithida</taxon>
        <taxon>Mermithoidea</taxon>
        <taxon>Mermithidae</taxon>
        <taxon>Romanomermis</taxon>
    </lineage>
</organism>